<dbReference type="FunFam" id="2.40.33.10:FF:000001">
    <property type="entry name" value="Pyruvate kinase"/>
    <property type="match status" value="1"/>
</dbReference>
<comment type="similarity">
    <text evidence="4 15">Belongs to the pyruvate kinase family.</text>
</comment>
<evidence type="ECO:0000256" key="15">
    <source>
        <dbReference type="RuleBase" id="RU000504"/>
    </source>
</evidence>
<accession>A0A6B2L283</accession>
<sequence>MRLNPLSRDMSDTKLTSFMRSTKSPPGRAQTKVICTIGPGINSVPTLVKLLHDGMSVARLNFSHGDYEYHQSVIDNLRQATKENGSSCAIMLDTKGPEIRTGKLKNGSQVLLQEGSEFTFSTDPSVVGDETGVSITYKQLPTTVQPGNTIFVDDGLLAFLVLSTSETSVKTRVINTGYLGQVKGVNLPGVNVDLPSITEKDKQDILFGVKNDVDFIAASFIRSGKDVKDIRELLADKKILVIAKIENQGGLNNFEEILEEADGIMVARGDLGIEIPIEKVATMQKMMIKKANICGKPVITATQMLESMIVNPRPTRAEGTDIVNAVLDGTDCVMLSGETAKGKYPIESLRMMQKICMEAEKSFDYQATYKFLRKALLRRKKQVVPVPEAIASSAVTTAWDLNASLVIVLSDSGNTVRFVSKYRPHAPILCITSCIKTSRQVLLSRGAISHCVPTMANTTSLITSSIDYAKSKGLVAVGEKVIVTCGVLEGISGSTNKMQVVDVK</sequence>
<dbReference type="InterPro" id="IPR015813">
    <property type="entry name" value="Pyrv/PenolPyrv_kinase-like_dom"/>
</dbReference>
<feature type="compositionally biased region" description="Polar residues" evidence="16">
    <location>
        <begin position="13"/>
        <end position="24"/>
    </location>
</feature>
<evidence type="ECO:0000256" key="12">
    <source>
        <dbReference type="ARBA" id="ARBA00023152"/>
    </source>
</evidence>
<dbReference type="InterPro" id="IPR015793">
    <property type="entry name" value="Pyrv_Knase_brl"/>
</dbReference>
<keyword evidence="6 15" id="KW-0808">Transferase</keyword>
<evidence type="ECO:0000256" key="5">
    <source>
        <dbReference type="ARBA" id="ARBA00012142"/>
    </source>
</evidence>
<comment type="cofactor">
    <cofactor evidence="1">
        <name>Mg(2+)</name>
        <dbReference type="ChEBI" id="CHEBI:18420"/>
    </cofactor>
</comment>
<evidence type="ECO:0000256" key="6">
    <source>
        <dbReference type="ARBA" id="ARBA00022679"/>
    </source>
</evidence>
<keyword evidence="8" id="KW-0547">Nucleotide-binding</keyword>
<evidence type="ECO:0000259" key="17">
    <source>
        <dbReference type="Pfam" id="PF00224"/>
    </source>
</evidence>
<dbReference type="NCBIfam" id="NF004978">
    <property type="entry name" value="PRK06354.1"/>
    <property type="match status" value="1"/>
</dbReference>
<keyword evidence="9 15" id="KW-0418">Kinase</keyword>
<dbReference type="InterPro" id="IPR036918">
    <property type="entry name" value="Pyrv_Knase_C_sf"/>
</dbReference>
<dbReference type="InterPro" id="IPR015795">
    <property type="entry name" value="Pyrv_Knase_C"/>
</dbReference>
<comment type="cofactor">
    <cofactor evidence="2">
        <name>K(+)</name>
        <dbReference type="ChEBI" id="CHEBI:29103"/>
    </cofactor>
</comment>
<evidence type="ECO:0000256" key="8">
    <source>
        <dbReference type="ARBA" id="ARBA00022741"/>
    </source>
</evidence>
<dbReference type="GO" id="GO:0000287">
    <property type="term" value="F:magnesium ion binding"/>
    <property type="evidence" value="ECO:0007669"/>
    <property type="project" value="InterPro"/>
</dbReference>
<evidence type="ECO:0000256" key="9">
    <source>
        <dbReference type="ARBA" id="ARBA00022777"/>
    </source>
</evidence>
<dbReference type="SUPFAM" id="SSF51621">
    <property type="entry name" value="Phosphoenolpyruvate/pyruvate domain"/>
    <property type="match status" value="1"/>
</dbReference>
<evidence type="ECO:0000256" key="13">
    <source>
        <dbReference type="ARBA" id="ARBA00023317"/>
    </source>
</evidence>
<dbReference type="EMBL" id="GIBP01002080">
    <property type="protein sequence ID" value="NDV31049.1"/>
    <property type="molecule type" value="Transcribed_RNA"/>
</dbReference>
<keyword evidence="7" id="KW-0479">Metal-binding</keyword>
<dbReference type="SUPFAM" id="SSF52935">
    <property type="entry name" value="PK C-terminal domain-like"/>
    <property type="match status" value="1"/>
</dbReference>
<evidence type="ECO:0000259" key="18">
    <source>
        <dbReference type="Pfam" id="PF02887"/>
    </source>
</evidence>
<feature type="region of interest" description="Disordered" evidence="16">
    <location>
        <begin position="1"/>
        <end position="30"/>
    </location>
</feature>
<keyword evidence="12 15" id="KW-0324">Glycolysis</keyword>
<evidence type="ECO:0000256" key="14">
    <source>
        <dbReference type="ARBA" id="ARBA00048152"/>
    </source>
</evidence>
<organism evidence="19">
    <name type="scientific">Arcella intermedia</name>
    <dbReference type="NCBI Taxonomy" id="1963864"/>
    <lineage>
        <taxon>Eukaryota</taxon>
        <taxon>Amoebozoa</taxon>
        <taxon>Tubulinea</taxon>
        <taxon>Elardia</taxon>
        <taxon>Arcellinida</taxon>
        <taxon>Sphaerothecina</taxon>
        <taxon>Arcellidae</taxon>
        <taxon>Arcella</taxon>
    </lineage>
</organism>
<dbReference type="GO" id="GO:0016301">
    <property type="term" value="F:kinase activity"/>
    <property type="evidence" value="ECO:0007669"/>
    <property type="project" value="UniProtKB-KW"/>
</dbReference>
<keyword evidence="10" id="KW-0067">ATP-binding</keyword>
<reference evidence="19" key="1">
    <citation type="journal article" date="2020" name="J. Eukaryot. Microbiol.">
        <title>De novo Sequencing, Assembly and Annotation of the Transcriptome for the Free-Living Testate Amoeba Arcella intermedia.</title>
        <authorList>
            <person name="Ribeiro G.M."/>
            <person name="Porfirio-Sousa A.L."/>
            <person name="Maurer-Alcala X.X."/>
            <person name="Katz L.A."/>
            <person name="Lahr D.J.G."/>
        </authorList>
    </citation>
    <scope>NUCLEOTIDE SEQUENCE</scope>
</reference>
<dbReference type="FunFam" id="3.20.20.60:FF:000001">
    <property type="entry name" value="Pyruvate kinase"/>
    <property type="match status" value="1"/>
</dbReference>
<dbReference type="Gene3D" id="2.40.33.10">
    <property type="entry name" value="PK beta-barrel domain-like"/>
    <property type="match status" value="1"/>
</dbReference>
<dbReference type="NCBIfam" id="TIGR01064">
    <property type="entry name" value="pyruv_kin"/>
    <property type="match status" value="1"/>
</dbReference>
<dbReference type="NCBIfam" id="NF004491">
    <property type="entry name" value="PRK05826.1"/>
    <property type="match status" value="1"/>
</dbReference>
<proteinExistence type="inferred from homology"/>
<feature type="domain" description="Pyruvate kinase barrel" evidence="17">
    <location>
        <begin position="30"/>
        <end position="348"/>
    </location>
</feature>
<dbReference type="InterPro" id="IPR015806">
    <property type="entry name" value="Pyrv_Knase_insert_dom_sf"/>
</dbReference>
<dbReference type="AlphaFoldDB" id="A0A6B2L283"/>
<evidence type="ECO:0000256" key="1">
    <source>
        <dbReference type="ARBA" id="ARBA00001946"/>
    </source>
</evidence>
<keyword evidence="13" id="KW-0670">Pyruvate</keyword>
<dbReference type="EC" id="2.7.1.40" evidence="5 15"/>
<dbReference type="GO" id="GO:0004743">
    <property type="term" value="F:pyruvate kinase activity"/>
    <property type="evidence" value="ECO:0007669"/>
    <property type="project" value="UniProtKB-EC"/>
</dbReference>
<dbReference type="Gene3D" id="3.40.1380.20">
    <property type="entry name" value="Pyruvate kinase, C-terminal domain"/>
    <property type="match status" value="1"/>
</dbReference>
<dbReference type="PRINTS" id="PR01050">
    <property type="entry name" value="PYRUVTKNASE"/>
</dbReference>
<evidence type="ECO:0000313" key="19">
    <source>
        <dbReference type="EMBL" id="NDV31049.1"/>
    </source>
</evidence>
<dbReference type="InterPro" id="IPR040442">
    <property type="entry name" value="Pyrv_kinase-like_dom_sf"/>
</dbReference>
<evidence type="ECO:0000256" key="11">
    <source>
        <dbReference type="ARBA" id="ARBA00022842"/>
    </source>
</evidence>
<name>A0A6B2L283_9EUKA</name>
<dbReference type="GO" id="GO:0030955">
    <property type="term" value="F:potassium ion binding"/>
    <property type="evidence" value="ECO:0007669"/>
    <property type="project" value="InterPro"/>
</dbReference>
<comment type="pathway">
    <text evidence="3 15">Carbohydrate degradation; glycolysis; pyruvate from D-glyceraldehyde 3-phosphate: step 5/5.</text>
</comment>
<keyword evidence="11 15" id="KW-0460">Magnesium</keyword>
<dbReference type="Pfam" id="PF02887">
    <property type="entry name" value="PK_C"/>
    <property type="match status" value="1"/>
</dbReference>
<dbReference type="UniPathway" id="UPA00109">
    <property type="reaction ID" value="UER00188"/>
</dbReference>
<dbReference type="InterPro" id="IPR011037">
    <property type="entry name" value="Pyrv_Knase-like_insert_dom_sf"/>
</dbReference>
<dbReference type="InterPro" id="IPR001697">
    <property type="entry name" value="Pyr_Knase"/>
</dbReference>
<evidence type="ECO:0000256" key="2">
    <source>
        <dbReference type="ARBA" id="ARBA00001958"/>
    </source>
</evidence>
<evidence type="ECO:0000256" key="10">
    <source>
        <dbReference type="ARBA" id="ARBA00022840"/>
    </source>
</evidence>
<dbReference type="SUPFAM" id="SSF50800">
    <property type="entry name" value="PK beta-barrel domain-like"/>
    <property type="match status" value="1"/>
</dbReference>
<comment type="catalytic activity">
    <reaction evidence="14 15">
        <text>pyruvate + ATP = phosphoenolpyruvate + ADP + H(+)</text>
        <dbReference type="Rhea" id="RHEA:18157"/>
        <dbReference type="ChEBI" id="CHEBI:15361"/>
        <dbReference type="ChEBI" id="CHEBI:15378"/>
        <dbReference type="ChEBI" id="CHEBI:30616"/>
        <dbReference type="ChEBI" id="CHEBI:58702"/>
        <dbReference type="ChEBI" id="CHEBI:456216"/>
        <dbReference type="EC" id="2.7.1.40"/>
    </reaction>
</comment>
<dbReference type="PANTHER" id="PTHR11817">
    <property type="entry name" value="PYRUVATE KINASE"/>
    <property type="match status" value="1"/>
</dbReference>
<feature type="domain" description="Pyruvate kinase C-terminal" evidence="18">
    <location>
        <begin position="388"/>
        <end position="501"/>
    </location>
</feature>
<dbReference type="Pfam" id="PF00224">
    <property type="entry name" value="PK"/>
    <property type="match status" value="1"/>
</dbReference>
<evidence type="ECO:0000256" key="4">
    <source>
        <dbReference type="ARBA" id="ARBA00008663"/>
    </source>
</evidence>
<dbReference type="GO" id="GO:0006950">
    <property type="term" value="P:response to stress"/>
    <property type="evidence" value="ECO:0007669"/>
    <property type="project" value="UniProtKB-ARBA"/>
</dbReference>
<evidence type="ECO:0000256" key="16">
    <source>
        <dbReference type="SAM" id="MobiDB-lite"/>
    </source>
</evidence>
<evidence type="ECO:0000256" key="7">
    <source>
        <dbReference type="ARBA" id="ARBA00022723"/>
    </source>
</evidence>
<protein>
    <recommendedName>
        <fullName evidence="5 15">Pyruvate kinase</fullName>
        <ecNumber evidence="5 15">2.7.1.40</ecNumber>
    </recommendedName>
</protein>
<dbReference type="GO" id="GO:0005524">
    <property type="term" value="F:ATP binding"/>
    <property type="evidence" value="ECO:0007669"/>
    <property type="project" value="UniProtKB-KW"/>
</dbReference>
<evidence type="ECO:0000256" key="3">
    <source>
        <dbReference type="ARBA" id="ARBA00004997"/>
    </source>
</evidence>
<dbReference type="Gene3D" id="3.20.20.60">
    <property type="entry name" value="Phosphoenolpyruvate-binding domains"/>
    <property type="match status" value="1"/>
</dbReference>